<keyword evidence="12" id="KW-1185">Reference proteome</keyword>
<evidence type="ECO:0000256" key="5">
    <source>
        <dbReference type="ARBA" id="ARBA00022725"/>
    </source>
</evidence>
<evidence type="ECO:0000256" key="6">
    <source>
        <dbReference type="ARBA" id="ARBA00022989"/>
    </source>
</evidence>
<feature type="transmembrane region" description="Helical" evidence="10">
    <location>
        <begin position="143"/>
        <end position="163"/>
    </location>
</feature>
<dbReference type="AlphaFoldDB" id="A0A9P0MCX7"/>
<evidence type="ECO:0000256" key="8">
    <source>
        <dbReference type="ARBA" id="ARBA00023170"/>
    </source>
</evidence>
<evidence type="ECO:0000256" key="10">
    <source>
        <dbReference type="SAM" id="Phobius"/>
    </source>
</evidence>
<keyword evidence="6 10" id="KW-1133">Transmembrane helix</keyword>
<keyword evidence="4 10" id="KW-0812">Transmembrane</keyword>
<evidence type="ECO:0000256" key="3">
    <source>
        <dbReference type="ARBA" id="ARBA00022606"/>
    </source>
</evidence>
<dbReference type="GO" id="GO:0004984">
    <property type="term" value="F:olfactory receptor activity"/>
    <property type="evidence" value="ECO:0007669"/>
    <property type="project" value="InterPro"/>
</dbReference>
<feature type="transmembrane region" description="Helical" evidence="10">
    <location>
        <begin position="109"/>
        <end position="131"/>
    </location>
</feature>
<evidence type="ECO:0000256" key="1">
    <source>
        <dbReference type="ARBA" id="ARBA00004651"/>
    </source>
</evidence>
<comment type="subcellular location">
    <subcellularLocation>
        <location evidence="1">Cell membrane</location>
        <topology evidence="1">Multi-pass membrane protein</topology>
    </subcellularLocation>
</comment>
<organism evidence="11 12">
    <name type="scientific">Acanthoscelides obtectus</name>
    <name type="common">Bean weevil</name>
    <name type="synonym">Bruchus obtectus</name>
    <dbReference type="NCBI Taxonomy" id="200917"/>
    <lineage>
        <taxon>Eukaryota</taxon>
        <taxon>Metazoa</taxon>
        <taxon>Ecdysozoa</taxon>
        <taxon>Arthropoda</taxon>
        <taxon>Hexapoda</taxon>
        <taxon>Insecta</taxon>
        <taxon>Pterygota</taxon>
        <taxon>Neoptera</taxon>
        <taxon>Endopterygota</taxon>
        <taxon>Coleoptera</taxon>
        <taxon>Polyphaga</taxon>
        <taxon>Cucujiformia</taxon>
        <taxon>Chrysomeloidea</taxon>
        <taxon>Chrysomelidae</taxon>
        <taxon>Bruchinae</taxon>
        <taxon>Bruchini</taxon>
        <taxon>Acanthoscelides</taxon>
    </lineage>
</organism>
<keyword evidence="3" id="KW-0716">Sensory transduction</keyword>
<dbReference type="OrthoDB" id="6604226at2759"/>
<evidence type="ECO:0000313" key="12">
    <source>
        <dbReference type="Proteomes" id="UP001152888"/>
    </source>
</evidence>
<keyword evidence="8" id="KW-0675">Receptor</keyword>
<gene>
    <name evidence="11" type="ORF">ACAOBT_LOCUS31276</name>
</gene>
<dbReference type="Proteomes" id="UP001152888">
    <property type="component" value="Unassembled WGS sequence"/>
</dbReference>
<dbReference type="InterPro" id="IPR004117">
    <property type="entry name" value="7tm6_olfct_rcpt"/>
</dbReference>
<dbReference type="EMBL" id="CAKOFQ010007939">
    <property type="protein sequence ID" value="CAH2010040.1"/>
    <property type="molecule type" value="Genomic_DNA"/>
</dbReference>
<protein>
    <submittedName>
        <fullName evidence="11">Uncharacterized protein</fullName>
    </submittedName>
</protein>
<keyword evidence="2" id="KW-1003">Cell membrane</keyword>
<evidence type="ECO:0000313" key="11">
    <source>
        <dbReference type="EMBL" id="CAH2010040.1"/>
    </source>
</evidence>
<keyword evidence="9" id="KW-0807">Transducer</keyword>
<proteinExistence type="predicted"/>
<name>A0A9P0MCX7_ACAOB</name>
<sequence length="241" mass="27751">MVPTYAIFRGKDRYLPYNWWSPCELNVSLYFYGSIIYQLVVVMISGMNNSGIDIVCYKISKIICCQMDLLIGRSTQLNFLGQNNVEPLLNDLIKHHYEIIRLVEILNDLFSPIALVQCGTSGLAICFVGFQLMVTVESGSPEFVIQAAYFCCLFVQIYFYCWFGQDIMLKSIEISISYYLTDWYNACSSNVRNHLFLIMERTKRPLELRAGGVFPLTLSTLMSILRSSYSYMAVLQRLNKK</sequence>
<dbReference type="GO" id="GO:0007165">
    <property type="term" value="P:signal transduction"/>
    <property type="evidence" value="ECO:0007669"/>
    <property type="project" value="UniProtKB-KW"/>
</dbReference>
<dbReference type="GO" id="GO:0005549">
    <property type="term" value="F:odorant binding"/>
    <property type="evidence" value="ECO:0007669"/>
    <property type="project" value="InterPro"/>
</dbReference>
<evidence type="ECO:0000256" key="4">
    <source>
        <dbReference type="ARBA" id="ARBA00022692"/>
    </source>
</evidence>
<accession>A0A9P0MCX7</accession>
<evidence type="ECO:0000256" key="2">
    <source>
        <dbReference type="ARBA" id="ARBA00022475"/>
    </source>
</evidence>
<comment type="caution">
    <text evidence="11">The sequence shown here is derived from an EMBL/GenBank/DDBJ whole genome shotgun (WGS) entry which is preliminary data.</text>
</comment>
<evidence type="ECO:0000256" key="7">
    <source>
        <dbReference type="ARBA" id="ARBA00023136"/>
    </source>
</evidence>
<reference evidence="11" key="1">
    <citation type="submission" date="2022-03" db="EMBL/GenBank/DDBJ databases">
        <authorList>
            <person name="Sayadi A."/>
        </authorList>
    </citation>
    <scope>NUCLEOTIDE SEQUENCE</scope>
</reference>
<feature type="transmembrane region" description="Helical" evidence="10">
    <location>
        <begin position="29"/>
        <end position="48"/>
    </location>
</feature>
<keyword evidence="7 10" id="KW-0472">Membrane</keyword>
<keyword evidence="5" id="KW-0552">Olfaction</keyword>
<dbReference type="PANTHER" id="PTHR21137:SF35">
    <property type="entry name" value="ODORANT RECEPTOR 19A-RELATED"/>
    <property type="match status" value="1"/>
</dbReference>
<dbReference type="PANTHER" id="PTHR21137">
    <property type="entry name" value="ODORANT RECEPTOR"/>
    <property type="match status" value="1"/>
</dbReference>
<dbReference type="GO" id="GO:0005886">
    <property type="term" value="C:plasma membrane"/>
    <property type="evidence" value="ECO:0007669"/>
    <property type="project" value="UniProtKB-SubCell"/>
</dbReference>
<dbReference type="Pfam" id="PF02949">
    <property type="entry name" value="7tm_6"/>
    <property type="match status" value="1"/>
</dbReference>
<evidence type="ECO:0000256" key="9">
    <source>
        <dbReference type="ARBA" id="ARBA00023224"/>
    </source>
</evidence>